<dbReference type="AlphaFoldDB" id="A0A4Y2VQH5"/>
<evidence type="ECO:0000313" key="2">
    <source>
        <dbReference type="EMBL" id="GBO26384.1"/>
    </source>
</evidence>
<organism evidence="2 3">
    <name type="scientific">Araneus ventricosus</name>
    <name type="common">Orbweaver spider</name>
    <name type="synonym">Epeira ventricosa</name>
    <dbReference type="NCBI Taxonomy" id="182803"/>
    <lineage>
        <taxon>Eukaryota</taxon>
        <taxon>Metazoa</taxon>
        <taxon>Ecdysozoa</taxon>
        <taxon>Arthropoda</taxon>
        <taxon>Chelicerata</taxon>
        <taxon>Arachnida</taxon>
        <taxon>Araneae</taxon>
        <taxon>Araneomorphae</taxon>
        <taxon>Entelegynae</taxon>
        <taxon>Araneoidea</taxon>
        <taxon>Araneidae</taxon>
        <taxon>Araneus</taxon>
    </lineage>
</organism>
<proteinExistence type="predicted"/>
<name>A0A4Y2VQH5_ARAVE</name>
<comment type="caution">
    <text evidence="2">The sequence shown here is derived from an EMBL/GenBank/DDBJ whole genome shotgun (WGS) entry which is preliminary data.</text>
</comment>
<evidence type="ECO:0000256" key="1">
    <source>
        <dbReference type="SAM" id="MobiDB-lite"/>
    </source>
</evidence>
<accession>A0A4Y2VQH5</accession>
<protein>
    <submittedName>
        <fullName evidence="2">Uncharacterized protein</fullName>
    </submittedName>
</protein>
<keyword evidence="3" id="KW-1185">Reference proteome</keyword>
<evidence type="ECO:0000313" key="3">
    <source>
        <dbReference type="Proteomes" id="UP000499080"/>
    </source>
</evidence>
<sequence>MCCAPSTTNTTIATGIKIKILIYRLRHFHLGFVFRFVEAPDSHLNGAENIGTFTKVCANFPECAEASKRRAASPRIITERRHSPAKMRRPAK</sequence>
<feature type="region of interest" description="Disordered" evidence="1">
    <location>
        <begin position="68"/>
        <end position="92"/>
    </location>
</feature>
<dbReference type="EMBL" id="BGPR01049401">
    <property type="protein sequence ID" value="GBO26384.1"/>
    <property type="molecule type" value="Genomic_DNA"/>
</dbReference>
<gene>
    <name evidence="2" type="ORF">AVEN_200852_1</name>
</gene>
<feature type="compositionally biased region" description="Basic residues" evidence="1">
    <location>
        <begin position="83"/>
        <end position="92"/>
    </location>
</feature>
<reference evidence="2 3" key="1">
    <citation type="journal article" date="2019" name="Sci. Rep.">
        <title>Orb-weaving spider Araneus ventricosus genome elucidates the spidroin gene catalogue.</title>
        <authorList>
            <person name="Kono N."/>
            <person name="Nakamura H."/>
            <person name="Ohtoshi R."/>
            <person name="Moran D.A.P."/>
            <person name="Shinohara A."/>
            <person name="Yoshida Y."/>
            <person name="Fujiwara M."/>
            <person name="Mori M."/>
            <person name="Tomita M."/>
            <person name="Arakawa K."/>
        </authorList>
    </citation>
    <scope>NUCLEOTIDE SEQUENCE [LARGE SCALE GENOMIC DNA]</scope>
</reference>
<dbReference type="Proteomes" id="UP000499080">
    <property type="component" value="Unassembled WGS sequence"/>
</dbReference>